<sequence>MSASSHQPCDLCIFGLYNFIVYGLLLWLWLTTFSLGAEGNLVLAEADGWVVWQMNIANKGVVRFESLPIGNRVFKYQWCKLMTRALVENIVDRPYNFVMESRRMALYYTSKNSPCPMVYCANYLRINLLIYNDTSVFTKITLVSEP</sequence>
<dbReference type="SUPFAM" id="SSF51110">
    <property type="entry name" value="alpha-D-mannose-specific plant lectins"/>
    <property type="match status" value="1"/>
</dbReference>
<keyword evidence="4" id="KW-1185">Reference proteome</keyword>
<name>A0AAD8LIC1_TARER</name>
<evidence type="ECO:0000256" key="1">
    <source>
        <dbReference type="ARBA" id="ARBA00022729"/>
    </source>
</evidence>
<keyword evidence="2" id="KW-1133">Transmembrane helix</keyword>
<reference evidence="3" key="1">
    <citation type="journal article" date="2023" name="bioRxiv">
        <title>Improved chromosome-level genome assembly for marigold (Tagetes erecta).</title>
        <authorList>
            <person name="Jiang F."/>
            <person name="Yuan L."/>
            <person name="Wang S."/>
            <person name="Wang H."/>
            <person name="Xu D."/>
            <person name="Wang A."/>
            <person name="Fan W."/>
        </authorList>
    </citation>
    <scope>NUCLEOTIDE SEQUENCE</scope>
    <source>
        <strain evidence="3">WSJ</strain>
        <tissue evidence="3">Leaf</tissue>
    </source>
</reference>
<gene>
    <name evidence="3" type="ORF">QVD17_05491</name>
</gene>
<keyword evidence="2" id="KW-0812">Transmembrane</keyword>
<comment type="caution">
    <text evidence="3">The sequence shown here is derived from an EMBL/GenBank/DDBJ whole genome shotgun (WGS) entry which is preliminary data.</text>
</comment>
<organism evidence="3 4">
    <name type="scientific">Tagetes erecta</name>
    <name type="common">African marigold</name>
    <dbReference type="NCBI Taxonomy" id="13708"/>
    <lineage>
        <taxon>Eukaryota</taxon>
        <taxon>Viridiplantae</taxon>
        <taxon>Streptophyta</taxon>
        <taxon>Embryophyta</taxon>
        <taxon>Tracheophyta</taxon>
        <taxon>Spermatophyta</taxon>
        <taxon>Magnoliopsida</taxon>
        <taxon>eudicotyledons</taxon>
        <taxon>Gunneridae</taxon>
        <taxon>Pentapetalae</taxon>
        <taxon>asterids</taxon>
        <taxon>campanulids</taxon>
        <taxon>Asterales</taxon>
        <taxon>Asteraceae</taxon>
        <taxon>Asteroideae</taxon>
        <taxon>Heliantheae alliance</taxon>
        <taxon>Tageteae</taxon>
        <taxon>Tagetes</taxon>
    </lineage>
</organism>
<evidence type="ECO:0000313" key="3">
    <source>
        <dbReference type="EMBL" id="KAK1439671.1"/>
    </source>
</evidence>
<evidence type="ECO:0000313" key="4">
    <source>
        <dbReference type="Proteomes" id="UP001229421"/>
    </source>
</evidence>
<dbReference type="EMBL" id="JAUHHV010000001">
    <property type="protein sequence ID" value="KAK1439671.1"/>
    <property type="molecule type" value="Genomic_DNA"/>
</dbReference>
<dbReference type="AlphaFoldDB" id="A0AAD8LIC1"/>
<keyword evidence="1" id="KW-0732">Signal</keyword>
<accession>A0AAD8LIC1</accession>
<dbReference type="Proteomes" id="UP001229421">
    <property type="component" value="Unassembled WGS sequence"/>
</dbReference>
<dbReference type="InterPro" id="IPR036426">
    <property type="entry name" value="Bulb-type_lectin_dom_sf"/>
</dbReference>
<evidence type="ECO:0000256" key="2">
    <source>
        <dbReference type="SAM" id="Phobius"/>
    </source>
</evidence>
<protein>
    <submittedName>
        <fullName evidence="3">Uncharacterized protein</fullName>
    </submittedName>
</protein>
<keyword evidence="2" id="KW-0472">Membrane</keyword>
<proteinExistence type="predicted"/>
<feature type="transmembrane region" description="Helical" evidence="2">
    <location>
        <begin position="12"/>
        <end position="30"/>
    </location>
</feature>